<reference evidence="9 10" key="1">
    <citation type="submission" date="2016-10" db="EMBL/GenBank/DDBJ databases">
        <authorList>
            <person name="de Groot N.N."/>
        </authorList>
    </citation>
    <scope>NUCLEOTIDE SEQUENCE [LARGE SCALE GENOMIC DNA]</scope>
    <source>
        <strain evidence="9 10">HLD2</strain>
    </source>
</reference>
<dbReference type="PANTHER" id="PTHR22926:SF3">
    <property type="entry name" value="UNDECAPRENYL-PHOSPHATE ALPHA-N-ACETYLGLUCOSAMINYL 1-PHOSPHATE TRANSFERASE"/>
    <property type="match status" value="1"/>
</dbReference>
<evidence type="ECO:0000313" key="9">
    <source>
        <dbReference type="EMBL" id="SCZ67215.1"/>
    </source>
</evidence>
<dbReference type="InterPro" id="IPR000715">
    <property type="entry name" value="Glycosyl_transferase_4"/>
</dbReference>
<dbReference type="Pfam" id="PF00953">
    <property type="entry name" value="Glycos_transf_4"/>
    <property type="match status" value="1"/>
</dbReference>
<proteinExistence type="predicted"/>
<dbReference type="GO" id="GO:0005886">
    <property type="term" value="C:plasma membrane"/>
    <property type="evidence" value="ECO:0007669"/>
    <property type="project" value="UniProtKB-SubCell"/>
</dbReference>
<dbReference type="GO" id="GO:0044038">
    <property type="term" value="P:cell wall macromolecule biosynthetic process"/>
    <property type="evidence" value="ECO:0007669"/>
    <property type="project" value="TreeGrafter"/>
</dbReference>
<evidence type="ECO:0000256" key="1">
    <source>
        <dbReference type="ARBA" id="ARBA00004651"/>
    </source>
</evidence>
<feature type="transmembrane region" description="Helical" evidence="8">
    <location>
        <begin position="6"/>
        <end position="26"/>
    </location>
</feature>
<keyword evidence="3 9" id="KW-0808">Transferase</keyword>
<dbReference type="CDD" id="cd06854">
    <property type="entry name" value="GT_WbpL_WbcO_like"/>
    <property type="match status" value="1"/>
</dbReference>
<keyword evidence="2" id="KW-1003">Cell membrane</keyword>
<protein>
    <submittedName>
        <fullName evidence="9">Fuc2NAc and GlcNAc transferase</fullName>
    </submittedName>
</protein>
<comment type="cofactor">
    <cofactor evidence="7">
        <name>Mg(2+)</name>
        <dbReference type="ChEBI" id="CHEBI:18420"/>
    </cofactor>
</comment>
<dbReference type="GO" id="GO:0046872">
    <property type="term" value="F:metal ion binding"/>
    <property type="evidence" value="ECO:0007669"/>
    <property type="project" value="UniProtKB-KW"/>
</dbReference>
<keyword evidence="7" id="KW-0460">Magnesium</keyword>
<feature type="binding site" evidence="7">
    <location>
        <position position="151"/>
    </location>
    <ligand>
        <name>Mg(2+)</name>
        <dbReference type="ChEBI" id="CHEBI:18420"/>
    </ligand>
</feature>
<dbReference type="GO" id="GO:0009103">
    <property type="term" value="P:lipopolysaccharide biosynthetic process"/>
    <property type="evidence" value="ECO:0007669"/>
    <property type="project" value="TreeGrafter"/>
</dbReference>
<dbReference type="PANTHER" id="PTHR22926">
    <property type="entry name" value="PHOSPHO-N-ACETYLMURAMOYL-PENTAPEPTIDE-TRANSFERASE"/>
    <property type="match status" value="1"/>
</dbReference>
<feature type="transmembrane region" description="Helical" evidence="8">
    <location>
        <begin position="131"/>
        <end position="152"/>
    </location>
</feature>
<feature type="transmembrane region" description="Helical" evidence="8">
    <location>
        <begin position="102"/>
        <end position="119"/>
    </location>
</feature>
<evidence type="ECO:0000256" key="5">
    <source>
        <dbReference type="ARBA" id="ARBA00022989"/>
    </source>
</evidence>
<dbReference type="GO" id="GO:0016780">
    <property type="term" value="F:phosphotransferase activity, for other substituted phosphate groups"/>
    <property type="evidence" value="ECO:0007669"/>
    <property type="project" value="InterPro"/>
</dbReference>
<dbReference type="GO" id="GO:0071555">
    <property type="term" value="P:cell wall organization"/>
    <property type="evidence" value="ECO:0007669"/>
    <property type="project" value="TreeGrafter"/>
</dbReference>
<dbReference type="Proteomes" id="UP000199648">
    <property type="component" value="Unassembled WGS sequence"/>
</dbReference>
<feature type="transmembrane region" description="Helical" evidence="8">
    <location>
        <begin position="213"/>
        <end position="231"/>
    </location>
</feature>
<dbReference type="AlphaFoldDB" id="A0A1G5QZE1"/>
<feature type="transmembrane region" description="Helical" evidence="8">
    <location>
        <begin position="314"/>
        <end position="331"/>
    </location>
</feature>
<feature type="transmembrane region" description="Helical" evidence="8">
    <location>
        <begin position="183"/>
        <end position="201"/>
    </location>
</feature>
<dbReference type="RefSeq" id="WP_092999077.1">
    <property type="nucleotide sequence ID" value="NZ_FMWD01000014.1"/>
</dbReference>
<dbReference type="STRING" id="415747.SAMN03097708_03098"/>
<keyword evidence="7" id="KW-0479">Metal-binding</keyword>
<evidence type="ECO:0000256" key="7">
    <source>
        <dbReference type="PIRSR" id="PIRSR600715-1"/>
    </source>
</evidence>
<evidence type="ECO:0000256" key="6">
    <source>
        <dbReference type="ARBA" id="ARBA00023136"/>
    </source>
</evidence>
<evidence type="ECO:0000256" key="2">
    <source>
        <dbReference type="ARBA" id="ARBA00022475"/>
    </source>
</evidence>
<feature type="transmembrane region" description="Helical" evidence="8">
    <location>
        <begin position="159"/>
        <end position="177"/>
    </location>
</feature>
<evidence type="ECO:0000256" key="8">
    <source>
        <dbReference type="SAM" id="Phobius"/>
    </source>
</evidence>
<feature type="binding site" evidence="7">
    <location>
        <position position="212"/>
    </location>
    <ligand>
        <name>Mg(2+)</name>
        <dbReference type="ChEBI" id="CHEBI:18420"/>
    </ligand>
</feature>
<gene>
    <name evidence="9" type="ORF">SAMN03097708_03098</name>
</gene>
<organism evidence="9 10">
    <name type="scientific">Thiohalomonas denitrificans</name>
    <dbReference type="NCBI Taxonomy" id="415747"/>
    <lineage>
        <taxon>Bacteria</taxon>
        <taxon>Pseudomonadati</taxon>
        <taxon>Pseudomonadota</taxon>
        <taxon>Gammaproteobacteria</taxon>
        <taxon>Thiohalomonadales</taxon>
        <taxon>Thiohalomonadaceae</taxon>
        <taxon>Thiohalomonas</taxon>
    </lineage>
</organism>
<feature type="transmembrane region" description="Helical" evidence="8">
    <location>
        <begin position="47"/>
        <end position="66"/>
    </location>
</feature>
<feature type="transmembrane region" description="Helical" evidence="8">
    <location>
        <begin position="289"/>
        <end position="308"/>
    </location>
</feature>
<keyword evidence="10" id="KW-1185">Reference proteome</keyword>
<keyword evidence="6 8" id="KW-0472">Membrane</keyword>
<feature type="transmembrane region" description="Helical" evidence="8">
    <location>
        <begin position="237"/>
        <end position="256"/>
    </location>
</feature>
<keyword evidence="4 8" id="KW-0812">Transmembrane</keyword>
<evidence type="ECO:0000256" key="4">
    <source>
        <dbReference type="ARBA" id="ARBA00022692"/>
    </source>
</evidence>
<accession>A0A1G5QZE1</accession>
<keyword evidence="5 8" id="KW-1133">Transmembrane helix</keyword>
<dbReference type="OrthoDB" id="9783652at2"/>
<feature type="transmembrane region" description="Helical" evidence="8">
    <location>
        <begin position="72"/>
        <end position="90"/>
    </location>
</feature>
<evidence type="ECO:0000313" key="10">
    <source>
        <dbReference type="Proteomes" id="UP000199648"/>
    </source>
</evidence>
<dbReference type="EMBL" id="FMWD01000014">
    <property type="protein sequence ID" value="SCZ67215.1"/>
    <property type="molecule type" value="Genomic_DNA"/>
</dbReference>
<sequence length="339" mass="36437">MNEWWVFPFAAGVALLLTGALRRYALFRGLMDSPNERSSHTVPTPRGGGLAIVLTCLVALPLLNWAGGPTAASLWALVGAGAWVALVGWFDDHGHIPARWRLLAHFVAAGWALAWLGGLPPLPAFGLDVDLGWLGYGLAAFYLVWLLNLYNFMDGIDGIAGIEALTVCLGGVILYLLSPATGAEWAPPTLLLATVFGFLFWNFPKAKIFMGDAGSGFVGIMLGVLSIQAAWVAPELFWGWVILLGAFVVDATVTLVRRVLRDEPFHRAHCSHAYQYAARKFGSHPPVSYAFGAINLFWLLPVASTVALGWLDGALGVVIAYLPLVGLALWFKAGAAELQ</sequence>
<comment type="subcellular location">
    <subcellularLocation>
        <location evidence="1">Cell membrane</location>
        <topology evidence="1">Multi-pass membrane protein</topology>
    </subcellularLocation>
</comment>
<evidence type="ECO:0000256" key="3">
    <source>
        <dbReference type="ARBA" id="ARBA00022679"/>
    </source>
</evidence>
<name>A0A1G5QZE1_9GAMM</name>